<dbReference type="KEGG" id="vg:25392285"/>
<keyword evidence="3" id="KW-1185">Reference proteome</keyword>
<organism evidence="2 3">
    <name type="scientific">Salmon gill poxvirus</name>
    <dbReference type="NCBI Taxonomy" id="1680908"/>
    <lineage>
        <taxon>Viruses</taxon>
        <taxon>Varidnaviria</taxon>
        <taxon>Bamfordvirae</taxon>
        <taxon>Nucleocytoviricota</taxon>
        <taxon>Pokkesviricetes</taxon>
        <taxon>Chitovirales</taxon>
        <taxon>Poxviridae</taxon>
        <taxon>Chordopoxvirinae</taxon>
        <taxon>Salmonpoxvirus</taxon>
        <taxon>Salmonpoxvirus gillpox</taxon>
        <taxon>Salmon gillpox virus</taxon>
    </lineage>
</organism>
<evidence type="ECO:0000313" key="2">
    <source>
        <dbReference type="EMBL" id="AKR04242.1"/>
    </source>
</evidence>
<keyword evidence="1" id="KW-0472">Membrane</keyword>
<dbReference type="InterPro" id="IPR004251">
    <property type="entry name" value="Pox_virus_G9/A16"/>
</dbReference>
<sequence length="364" mass="41884">MGVTVTLKKTENFTDNVNLSFLENGTNEKQFCTIDRGNGRRKFLNYEFLPDYITNSGVFIPGITNEALCYENGLGDHDKSKYDLYEFDNSGWWANEIKLFPGWKAFNFKTIPDYGNEYIRQGQECLWKRIDHIPTPDNIYKCCTRNSSYCRSNLVNNYQSSTCDHTMLNKCIVNNDIWNDSNCKDWMEQQVRRPNKAFYDAVLAKAKSDFTGIWGRFIWDLGIYDPHFYLLHDLILEQHCSEERPECVCKNKKGFGTISKNLATLPAPIECMAVECKSTHPRFLGKYGREILNSCKSVNCEINIKKLTGNMDGELILINNCLSGKNTVKTIAPKTFIPSRFIPGYITSAILILILLTLICLFFR</sequence>
<reference evidence="2 3" key="1">
    <citation type="journal article" date="2015" name="J. Virol.">
        <title>Salmon gill poxvirus, the deepest representative of the Chordopoxvirinae.</title>
        <authorList>
            <person name="Gjessing M.C."/>
            <person name="Yutin N."/>
            <person name="Tengs T."/>
            <person name="Senkevich T."/>
            <person name="Koonin E.V."/>
            <person name="Ronning H.P."/>
            <person name="Alarson M."/>
            <person name="Ylving S."/>
            <person name="Lie K.-I."/>
            <person name="Saure B."/>
            <person name="Tran L."/>
            <person name="Moss B."/>
            <person name="Dale O.B."/>
        </authorList>
    </citation>
    <scope>NUCLEOTIDE SEQUENCE [LARGE SCALE GENOMIC DNA]</scope>
    <source>
        <strain evidence="2">2012-04-F277-L3G</strain>
    </source>
</reference>
<keyword evidence="1" id="KW-1133">Transmembrane helix</keyword>
<accession>A0A0H4Y1F0</accession>
<evidence type="ECO:0000256" key="1">
    <source>
        <dbReference type="SAM" id="Phobius"/>
    </source>
</evidence>
<feature type="transmembrane region" description="Helical" evidence="1">
    <location>
        <begin position="342"/>
        <end position="363"/>
    </location>
</feature>
<dbReference type="OrthoDB" id="5235at10239"/>
<keyword evidence="1" id="KW-0812">Transmembrane</keyword>
<dbReference type="RefSeq" id="YP_009162490.1">
    <property type="nucleotide sequence ID" value="NC_027707.1"/>
</dbReference>
<dbReference type="Pfam" id="PF03003">
    <property type="entry name" value="Pox_G9-A16"/>
    <property type="match status" value="1"/>
</dbReference>
<dbReference type="EMBL" id="KT159937">
    <property type="protein sequence ID" value="AKR04242.1"/>
    <property type="molecule type" value="Genomic_DNA"/>
</dbReference>
<proteinExistence type="predicted"/>
<protein>
    <submittedName>
        <fullName evidence="2">Myristylated protein A16L</fullName>
    </submittedName>
</protein>
<dbReference type="GeneID" id="25392285"/>
<name>A0A0H4Y1F0_9POXV</name>
<dbReference type="Proteomes" id="UP000105007">
    <property type="component" value="Segment"/>
</dbReference>
<gene>
    <name evidence="2" type="ORF">SGPV118</name>
</gene>
<evidence type="ECO:0000313" key="3">
    <source>
        <dbReference type="Proteomes" id="UP000105007"/>
    </source>
</evidence>